<evidence type="ECO:0000313" key="2">
    <source>
        <dbReference type="Proteomes" id="UP000612893"/>
    </source>
</evidence>
<name>A0A934N2A3_9BACT</name>
<gene>
    <name evidence="1" type="ORF">JF922_07435</name>
</gene>
<dbReference type="InterPro" id="IPR012349">
    <property type="entry name" value="Split_barrel_FMN-bd"/>
</dbReference>
<dbReference type="Proteomes" id="UP000612893">
    <property type="component" value="Unassembled WGS sequence"/>
</dbReference>
<dbReference type="Gene3D" id="2.30.110.10">
    <property type="entry name" value="Electron Transport, Fmn-binding Protein, Chain A"/>
    <property type="match status" value="1"/>
</dbReference>
<dbReference type="RefSeq" id="WP_338200509.1">
    <property type="nucleotide sequence ID" value="NZ_JAEKNR010000083.1"/>
</dbReference>
<comment type="caution">
    <text evidence="1">The sequence shown here is derived from an EMBL/GenBank/DDBJ whole genome shotgun (WGS) entry which is preliminary data.</text>
</comment>
<dbReference type="Pfam" id="PF04075">
    <property type="entry name" value="F420H2_quin_red"/>
    <property type="match status" value="1"/>
</dbReference>
<accession>A0A934N2A3</accession>
<protein>
    <submittedName>
        <fullName evidence="1">Nitroreductase family deazaflavin-dependent oxidoreductase</fullName>
    </submittedName>
</protein>
<dbReference type="InterPro" id="IPR004378">
    <property type="entry name" value="F420H2_quin_Rdtase"/>
</dbReference>
<dbReference type="EMBL" id="JAEKNR010000083">
    <property type="protein sequence ID" value="MBJ7597905.1"/>
    <property type="molecule type" value="Genomic_DNA"/>
</dbReference>
<reference evidence="1" key="1">
    <citation type="submission" date="2020-10" db="EMBL/GenBank/DDBJ databases">
        <title>Ca. Dormibacterota MAGs.</title>
        <authorList>
            <person name="Montgomery K."/>
        </authorList>
    </citation>
    <scope>NUCLEOTIDE SEQUENCE [LARGE SCALE GENOMIC DNA]</scope>
    <source>
        <strain evidence="1">SC8812_S17_10</strain>
    </source>
</reference>
<organism evidence="1 2">
    <name type="scientific">Candidatus Nephthysia bennettiae</name>
    <dbReference type="NCBI Taxonomy" id="3127016"/>
    <lineage>
        <taxon>Bacteria</taxon>
        <taxon>Bacillati</taxon>
        <taxon>Candidatus Dormiibacterota</taxon>
        <taxon>Candidatus Dormibacteria</taxon>
        <taxon>Candidatus Dormibacterales</taxon>
        <taxon>Candidatus Dormibacteraceae</taxon>
        <taxon>Candidatus Nephthysia</taxon>
    </lineage>
</organism>
<dbReference type="NCBIfam" id="TIGR00026">
    <property type="entry name" value="hi_GC_TIGR00026"/>
    <property type="match status" value="1"/>
</dbReference>
<keyword evidence="2" id="KW-1185">Reference proteome</keyword>
<dbReference type="AlphaFoldDB" id="A0A934N2A3"/>
<dbReference type="GO" id="GO:0016491">
    <property type="term" value="F:oxidoreductase activity"/>
    <property type="evidence" value="ECO:0007669"/>
    <property type="project" value="InterPro"/>
</dbReference>
<evidence type="ECO:0000313" key="1">
    <source>
        <dbReference type="EMBL" id="MBJ7597905.1"/>
    </source>
</evidence>
<sequence>MPNYLKPPFVTSRIVNPLISTLRLAPVLGTRGRRSGEWRRVPVNVLELGDSIYLVAPRGYTHWARNLLANPEVELRRAGRTERFQAQPVPVEARLPLISAYLEKWGGNGGVKEQFGQLPDPADHPAFRLVRSP</sequence>
<proteinExistence type="predicted"/>